<evidence type="ECO:0000313" key="2">
    <source>
        <dbReference type="EMBL" id="CAG6490565.1"/>
    </source>
</evidence>
<sequence length="140" mass="15296">MKSAPVATVNSTYNRNRVCAGSRGTWKTSTSSNSSSMECVLCWIFRWVLVLVDRLRRVFFSSTMAAAAISGGGKPERSANQGSNNMSTLDQGEDQQQKPPKQELQQLPSNIPSLNDVGNQLQKDMRSSSSCGSQACCTRR</sequence>
<feature type="compositionally biased region" description="Low complexity" evidence="1">
    <location>
        <begin position="97"/>
        <end position="107"/>
    </location>
</feature>
<dbReference type="AlphaFoldDB" id="A0A8D8CB74"/>
<organism evidence="2">
    <name type="scientific">Culex pipiens</name>
    <name type="common">House mosquito</name>
    <dbReference type="NCBI Taxonomy" id="7175"/>
    <lineage>
        <taxon>Eukaryota</taxon>
        <taxon>Metazoa</taxon>
        <taxon>Ecdysozoa</taxon>
        <taxon>Arthropoda</taxon>
        <taxon>Hexapoda</taxon>
        <taxon>Insecta</taxon>
        <taxon>Pterygota</taxon>
        <taxon>Neoptera</taxon>
        <taxon>Endopterygota</taxon>
        <taxon>Diptera</taxon>
        <taxon>Nematocera</taxon>
        <taxon>Culicoidea</taxon>
        <taxon>Culicidae</taxon>
        <taxon>Culicinae</taxon>
        <taxon>Culicini</taxon>
        <taxon>Culex</taxon>
        <taxon>Culex</taxon>
    </lineage>
</organism>
<protein>
    <submittedName>
        <fullName evidence="2">(northern house mosquito) hypothetical protein</fullName>
    </submittedName>
</protein>
<proteinExistence type="predicted"/>
<accession>A0A8D8CB74</accession>
<feature type="compositionally biased region" description="Polar residues" evidence="1">
    <location>
        <begin position="78"/>
        <end position="89"/>
    </location>
</feature>
<name>A0A8D8CB74_CULPI</name>
<feature type="region of interest" description="Disordered" evidence="1">
    <location>
        <begin position="68"/>
        <end position="140"/>
    </location>
</feature>
<reference evidence="2" key="1">
    <citation type="submission" date="2021-05" db="EMBL/GenBank/DDBJ databases">
        <authorList>
            <person name="Alioto T."/>
            <person name="Alioto T."/>
            <person name="Gomez Garrido J."/>
        </authorList>
    </citation>
    <scope>NUCLEOTIDE SEQUENCE</scope>
</reference>
<dbReference type="EMBL" id="HBUE01116052">
    <property type="protein sequence ID" value="CAG6490565.1"/>
    <property type="molecule type" value="Transcribed_RNA"/>
</dbReference>
<evidence type="ECO:0000256" key="1">
    <source>
        <dbReference type="SAM" id="MobiDB-lite"/>
    </source>
</evidence>
<feature type="compositionally biased region" description="Polar residues" evidence="1">
    <location>
        <begin position="108"/>
        <end position="140"/>
    </location>
</feature>